<dbReference type="Proteomes" id="UP001374535">
    <property type="component" value="Chromosome 8"/>
</dbReference>
<dbReference type="EMBL" id="CP144693">
    <property type="protein sequence ID" value="WVZ00769.1"/>
    <property type="molecule type" value="Genomic_DNA"/>
</dbReference>
<feature type="non-terminal residue" evidence="1">
    <location>
        <position position="1"/>
    </location>
</feature>
<organism evidence="1 2">
    <name type="scientific">Vigna mungo</name>
    <name type="common">Black gram</name>
    <name type="synonym">Phaseolus mungo</name>
    <dbReference type="NCBI Taxonomy" id="3915"/>
    <lineage>
        <taxon>Eukaryota</taxon>
        <taxon>Viridiplantae</taxon>
        <taxon>Streptophyta</taxon>
        <taxon>Embryophyta</taxon>
        <taxon>Tracheophyta</taxon>
        <taxon>Spermatophyta</taxon>
        <taxon>Magnoliopsida</taxon>
        <taxon>eudicotyledons</taxon>
        <taxon>Gunneridae</taxon>
        <taxon>Pentapetalae</taxon>
        <taxon>rosids</taxon>
        <taxon>fabids</taxon>
        <taxon>Fabales</taxon>
        <taxon>Fabaceae</taxon>
        <taxon>Papilionoideae</taxon>
        <taxon>50 kb inversion clade</taxon>
        <taxon>NPAAA clade</taxon>
        <taxon>indigoferoid/millettioid clade</taxon>
        <taxon>Phaseoleae</taxon>
        <taxon>Vigna</taxon>
    </lineage>
</organism>
<dbReference type="AlphaFoldDB" id="A0AAQ3RQA3"/>
<accession>A0AAQ3RQA3</accession>
<gene>
    <name evidence="1" type="ORF">V8G54_026838</name>
</gene>
<evidence type="ECO:0000313" key="1">
    <source>
        <dbReference type="EMBL" id="WVZ00769.1"/>
    </source>
</evidence>
<reference evidence="1 2" key="1">
    <citation type="journal article" date="2023" name="Life. Sci Alliance">
        <title>Evolutionary insights into 3D genome organization and epigenetic landscape of Vigna mungo.</title>
        <authorList>
            <person name="Junaid A."/>
            <person name="Singh B."/>
            <person name="Bhatia S."/>
        </authorList>
    </citation>
    <scope>NUCLEOTIDE SEQUENCE [LARGE SCALE GENOMIC DNA]</scope>
    <source>
        <strain evidence="1">Urdbean</strain>
    </source>
</reference>
<keyword evidence="2" id="KW-1185">Reference proteome</keyword>
<sequence length="179" mass="20596">RSVQTFISVWCRRSQASSAGIPKPFDTLGSNPRSLLFQQWYPERQVRDLGVSEIIKAWWRLGEKLIQKGFKVVMGGFNKVELFDKNNDLILRCKITKDKIFQISLVNGGVQNSELHSEAARPRRRQKLPQRFCECEVNTNTQTGDEEDRVHIAMFASAELIGETKALKKSVWRDAIMKK</sequence>
<name>A0AAQ3RQA3_VIGMU</name>
<protein>
    <submittedName>
        <fullName evidence="1">Uncharacterized protein</fullName>
    </submittedName>
</protein>
<proteinExistence type="predicted"/>
<evidence type="ECO:0000313" key="2">
    <source>
        <dbReference type="Proteomes" id="UP001374535"/>
    </source>
</evidence>